<dbReference type="GO" id="GO:0005829">
    <property type="term" value="C:cytosol"/>
    <property type="evidence" value="ECO:0007669"/>
    <property type="project" value="TreeGrafter"/>
</dbReference>
<feature type="domain" description="Alpha-D-phosphohexomutase alpha/beta/alpha" evidence="9">
    <location>
        <begin position="160"/>
        <end position="251"/>
    </location>
</feature>
<evidence type="ECO:0000256" key="5">
    <source>
        <dbReference type="ARBA" id="ARBA00022842"/>
    </source>
</evidence>
<dbReference type="Proteomes" id="UP000254834">
    <property type="component" value="Chromosome"/>
</dbReference>
<feature type="domain" description="Alpha-D-phosphohexomutase alpha/beta/alpha" evidence="8">
    <location>
        <begin position="3"/>
        <end position="135"/>
    </location>
</feature>
<comment type="similarity">
    <text evidence="2">Belongs to the phosphohexose mutase family.</text>
</comment>
<keyword evidence="6" id="KW-0413">Isomerase</keyword>
<name>A0A345ZB28_9BACT</name>
<organism evidence="11 12">
    <name type="scientific">Candidatus Chromulinivorax destructor</name>
    <dbReference type="NCBI Taxonomy" id="2066483"/>
    <lineage>
        <taxon>Bacteria</taxon>
        <taxon>Candidatus Babelota</taxon>
        <taxon>Candidatus Babeliae</taxon>
        <taxon>Candidatus Babeliales</taxon>
        <taxon>Candidatus Chromulinivoraceae</taxon>
        <taxon>Candidatus Chromulinivorax</taxon>
    </lineage>
</organism>
<comment type="cofactor">
    <cofactor evidence="1">
        <name>Mg(2+)</name>
        <dbReference type="ChEBI" id="CHEBI:18420"/>
    </cofactor>
</comment>
<dbReference type="SUPFAM" id="SSF53738">
    <property type="entry name" value="Phosphoglucomutase, first 3 domains"/>
    <property type="match status" value="3"/>
</dbReference>
<feature type="domain" description="Alpha-D-phosphohexomutase alpha/beta/alpha" evidence="10">
    <location>
        <begin position="255"/>
        <end position="353"/>
    </location>
</feature>
<dbReference type="InterPro" id="IPR016055">
    <property type="entry name" value="A-D-PHexomutase_a/b/a-I/II/III"/>
</dbReference>
<evidence type="ECO:0000256" key="4">
    <source>
        <dbReference type="ARBA" id="ARBA00022723"/>
    </source>
</evidence>
<gene>
    <name evidence="11" type="ORF">C0J27_01890</name>
</gene>
<dbReference type="PANTHER" id="PTHR42946:SF1">
    <property type="entry name" value="PHOSPHOGLUCOMUTASE (ALPHA-D-GLUCOSE-1,6-BISPHOSPHATE-DEPENDENT)"/>
    <property type="match status" value="1"/>
</dbReference>
<evidence type="ECO:0000256" key="3">
    <source>
        <dbReference type="ARBA" id="ARBA00022553"/>
    </source>
</evidence>
<evidence type="ECO:0000313" key="12">
    <source>
        <dbReference type="Proteomes" id="UP000254834"/>
    </source>
</evidence>
<dbReference type="GO" id="GO:0046872">
    <property type="term" value="F:metal ion binding"/>
    <property type="evidence" value="ECO:0007669"/>
    <property type="project" value="UniProtKB-KW"/>
</dbReference>
<keyword evidence="4" id="KW-0479">Metal-binding</keyword>
<dbReference type="InterPro" id="IPR005845">
    <property type="entry name" value="A-D-PHexomutase_a/b/a-II"/>
</dbReference>
<dbReference type="Pfam" id="PF02878">
    <property type="entry name" value="PGM_PMM_I"/>
    <property type="match status" value="1"/>
</dbReference>
<evidence type="ECO:0000259" key="7">
    <source>
        <dbReference type="Pfam" id="PF00408"/>
    </source>
</evidence>
<feature type="domain" description="Alpha-D-phosphohexomutase C-terminal" evidence="7">
    <location>
        <begin position="366"/>
        <end position="417"/>
    </location>
</feature>
<dbReference type="EMBL" id="CP025544">
    <property type="protein sequence ID" value="AXK60495.1"/>
    <property type="molecule type" value="Genomic_DNA"/>
</dbReference>
<dbReference type="GO" id="GO:0008966">
    <property type="term" value="F:phosphoglucosamine mutase activity"/>
    <property type="evidence" value="ECO:0007669"/>
    <property type="project" value="TreeGrafter"/>
</dbReference>
<sequence length="434" mass="48677">MKHIFGTDGIRDKIHHGALAQENLRQLGHAIGQWAAHNFEKRVKILIGSDTRSSCNSILQELSKSLLQYNIELCNGDIIPTPVVCKLVREEDFDLGIIISASHNSAEYNGIKIVKKNSKLSAFTEGAITQLYHHEIFIDQPTVNTLQPYDQASQLYEIFITAWFESDFLENKKIVIDCAHGATYKLAPKIFEHFNAQVITINNNPDGYNINLQSGSTHPETISAAVLQHQADWGIAFDGDGDRVLLVDKDGNTYDGDDILTVLSEHALFKKSSVVGTIMSNQALGKHLQQKNKVFFRASVGDKQVYTMMQQYHAMIGGEPSGHIIVEPFSFAGDGIFTSLLFLDTIIKENIKLPLLQKFAQVSTQIKVTEKRDLTEYVYASIIKKYEEMVQPGRLIIRYSGTEPVLRIMVESDTQEKSMMISSQLQNELQNLLG</sequence>
<dbReference type="InterPro" id="IPR050060">
    <property type="entry name" value="Phosphoglucosamine_mutase"/>
</dbReference>
<accession>A0A345ZB28</accession>
<protein>
    <recommendedName>
        <fullName evidence="13">Phosphoglucosamine mutase</fullName>
    </recommendedName>
</protein>
<dbReference type="Gene3D" id="3.30.310.50">
    <property type="entry name" value="Alpha-D-phosphohexomutase, C-terminal domain"/>
    <property type="match status" value="1"/>
</dbReference>
<dbReference type="GO" id="GO:0005975">
    <property type="term" value="P:carbohydrate metabolic process"/>
    <property type="evidence" value="ECO:0007669"/>
    <property type="project" value="InterPro"/>
</dbReference>
<dbReference type="GO" id="GO:0009252">
    <property type="term" value="P:peptidoglycan biosynthetic process"/>
    <property type="evidence" value="ECO:0007669"/>
    <property type="project" value="TreeGrafter"/>
</dbReference>
<dbReference type="Pfam" id="PF00408">
    <property type="entry name" value="PGM_PMM_IV"/>
    <property type="match status" value="1"/>
</dbReference>
<evidence type="ECO:0000259" key="9">
    <source>
        <dbReference type="Pfam" id="PF02879"/>
    </source>
</evidence>
<dbReference type="InterPro" id="IPR005844">
    <property type="entry name" value="A-D-PHexomutase_a/b/a-I"/>
</dbReference>
<dbReference type="InterPro" id="IPR036900">
    <property type="entry name" value="A-D-PHexomutase_C_sf"/>
</dbReference>
<keyword evidence="5" id="KW-0460">Magnesium</keyword>
<dbReference type="PANTHER" id="PTHR42946">
    <property type="entry name" value="PHOSPHOHEXOSE MUTASE"/>
    <property type="match status" value="1"/>
</dbReference>
<dbReference type="InterPro" id="IPR005841">
    <property type="entry name" value="Alpha-D-phosphohexomutase_SF"/>
</dbReference>
<dbReference type="SUPFAM" id="SSF55957">
    <property type="entry name" value="Phosphoglucomutase, C-terminal domain"/>
    <property type="match status" value="1"/>
</dbReference>
<dbReference type="AlphaFoldDB" id="A0A345ZB28"/>
<dbReference type="GO" id="GO:0006048">
    <property type="term" value="P:UDP-N-acetylglucosamine biosynthetic process"/>
    <property type="evidence" value="ECO:0007669"/>
    <property type="project" value="TreeGrafter"/>
</dbReference>
<evidence type="ECO:0000259" key="10">
    <source>
        <dbReference type="Pfam" id="PF02880"/>
    </source>
</evidence>
<dbReference type="FunFam" id="3.40.120.10:FF:000003">
    <property type="entry name" value="Phosphoglucosamine mutase"/>
    <property type="match status" value="1"/>
</dbReference>
<dbReference type="GO" id="GO:0004615">
    <property type="term" value="F:phosphomannomutase activity"/>
    <property type="evidence" value="ECO:0007669"/>
    <property type="project" value="TreeGrafter"/>
</dbReference>
<dbReference type="Pfam" id="PF02879">
    <property type="entry name" value="PGM_PMM_II"/>
    <property type="match status" value="1"/>
</dbReference>
<dbReference type="OrthoDB" id="9806956at2"/>
<evidence type="ECO:0000259" key="8">
    <source>
        <dbReference type="Pfam" id="PF02878"/>
    </source>
</evidence>
<dbReference type="InterPro" id="IPR005846">
    <property type="entry name" value="A-D-PHexomutase_a/b/a-III"/>
</dbReference>
<proteinExistence type="inferred from homology"/>
<evidence type="ECO:0000256" key="2">
    <source>
        <dbReference type="ARBA" id="ARBA00010231"/>
    </source>
</evidence>
<evidence type="ECO:0000256" key="6">
    <source>
        <dbReference type="ARBA" id="ARBA00023235"/>
    </source>
</evidence>
<reference evidence="11 12" key="1">
    <citation type="submission" date="2017-12" db="EMBL/GenBank/DDBJ databases">
        <title>Chromulinavorax destructans is a abundant pathogen of dominant heterotrophic picoflagllates.</title>
        <authorList>
            <person name="Deeg C.M."/>
            <person name="Zimmer M."/>
            <person name="Suttle C.A."/>
        </authorList>
    </citation>
    <scope>NUCLEOTIDE SEQUENCE [LARGE SCALE GENOMIC DNA]</scope>
    <source>
        <strain evidence="11 12">SeV1</strain>
    </source>
</reference>
<dbReference type="PRINTS" id="PR00509">
    <property type="entry name" value="PGMPMM"/>
</dbReference>
<dbReference type="InterPro" id="IPR005843">
    <property type="entry name" value="A-D-PHexomutase_C"/>
</dbReference>
<dbReference type="Pfam" id="PF02880">
    <property type="entry name" value="PGM_PMM_III"/>
    <property type="match status" value="1"/>
</dbReference>
<keyword evidence="12" id="KW-1185">Reference proteome</keyword>
<evidence type="ECO:0008006" key="13">
    <source>
        <dbReference type="Google" id="ProtNLM"/>
    </source>
</evidence>
<evidence type="ECO:0000313" key="11">
    <source>
        <dbReference type="EMBL" id="AXK60495.1"/>
    </source>
</evidence>
<evidence type="ECO:0000256" key="1">
    <source>
        <dbReference type="ARBA" id="ARBA00001946"/>
    </source>
</evidence>
<dbReference type="Gene3D" id="3.40.120.10">
    <property type="entry name" value="Alpha-D-Glucose-1,6-Bisphosphate, subunit A, domain 3"/>
    <property type="match status" value="3"/>
</dbReference>
<dbReference type="RefSeq" id="WP_115585510.1">
    <property type="nucleotide sequence ID" value="NZ_CP025544.1"/>
</dbReference>
<keyword evidence="3" id="KW-0597">Phosphoprotein</keyword>
<dbReference type="KEGG" id="cdes:C0J27_01890"/>